<comment type="caution">
    <text evidence="3">The sequence shown here is derived from an EMBL/GenBank/DDBJ whole genome shotgun (WGS) entry which is preliminary data.</text>
</comment>
<dbReference type="Pfam" id="PF02894">
    <property type="entry name" value="GFO_IDH_MocA_C"/>
    <property type="match status" value="1"/>
</dbReference>
<organism evidence="3 4">
    <name type="scientific">Kockovaella imperatae</name>
    <dbReference type="NCBI Taxonomy" id="4999"/>
    <lineage>
        <taxon>Eukaryota</taxon>
        <taxon>Fungi</taxon>
        <taxon>Dikarya</taxon>
        <taxon>Basidiomycota</taxon>
        <taxon>Agaricomycotina</taxon>
        <taxon>Tremellomycetes</taxon>
        <taxon>Tremellales</taxon>
        <taxon>Cuniculitremaceae</taxon>
        <taxon>Kockovaella</taxon>
    </lineage>
</organism>
<evidence type="ECO:0000259" key="2">
    <source>
        <dbReference type="Pfam" id="PF02894"/>
    </source>
</evidence>
<evidence type="ECO:0000313" key="3">
    <source>
        <dbReference type="EMBL" id="ORX37400.1"/>
    </source>
</evidence>
<dbReference type="EMBL" id="NBSH01000006">
    <property type="protein sequence ID" value="ORX37400.1"/>
    <property type="molecule type" value="Genomic_DNA"/>
</dbReference>
<evidence type="ECO:0000259" key="1">
    <source>
        <dbReference type="Pfam" id="PF01408"/>
    </source>
</evidence>
<dbReference type="Gene3D" id="3.30.360.10">
    <property type="entry name" value="Dihydrodipicolinate Reductase, domain 2"/>
    <property type="match status" value="1"/>
</dbReference>
<dbReference type="GeneID" id="33555215"/>
<accession>A0A1Y1UH68</accession>
<dbReference type="PANTHER" id="PTHR43377:SF12">
    <property type="entry name" value="BINDING ROSSMANN FOLD OXIDOREDUCTASE, PUTATIVE (AFU_ORTHOLOGUE AFUA_3G11840)-RELATED"/>
    <property type="match status" value="1"/>
</dbReference>
<keyword evidence="4" id="KW-1185">Reference proteome</keyword>
<feature type="domain" description="Gfo/Idh/MocA-like oxidoreductase C-terminal" evidence="2">
    <location>
        <begin position="160"/>
        <end position="435"/>
    </location>
</feature>
<dbReference type="RefSeq" id="XP_021871438.1">
    <property type="nucleotide sequence ID" value="XM_022013407.1"/>
</dbReference>
<dbReference type="Pfam" id="PF01408">
    <property type="entry name" value="GFO_IDH_MocA"/>
    <property type="match status" value="1"/>
</dbReference>
<evidence type="ECO:0000313" key="4">
    <source>
        <dbReference type="Proteomes" id="UP000193218"/>
    </source>
</evidence>
<reference evidence="3 4" key="1">
    <citation type="submission" date="2017-03" db="EMBL/GenBank/DDBJ databases">
        <title>Widespread Adenine N6-methylation of Active Genes in Fungi.</title>
        <authorList>
            <consortium name="DOE Joint Genome Institute"/>
            <person name="Mondo S.J."/>
            <person name="Dannebaum R.O."/>
            <person name="Kuo R.C."/>
            <person name="Louie K.B."/>
            <person name="Bewick A.J."/>
            <person name="Labutti K."/>
            <person name="Haridas S."/>
            <person name="Kuo A."/>
            <person name="Salamov A."/>
            <person name="Ahrendt S.R."/>
            <person name="Lau R."/>
            <person name="Bowen B.P."/>
            <person name="Lipzen A."/>
            <person name="Sullivan W."/>
            <person name="Andreopoulos W.B."/>
            <person name="Clum A."/>
            <person name="Lindquist E."/>
            <person name="Daum C."/>
            <person name="Northen T.R."/>
            <person name="Ramamoorthy G."/>
            <person name="Schmitz R.J."/>
            <person name="Gryganskyi A."/>
            <person name="Culley D."/>
            <person name="Magnuson J."/>
            <person name="James T.Y."/>
            <person name="O'Malley M.A."/>
            <person name="Stajich J.E."/>
            <person name="Spatafora J.W."/>
            <person name="Visel A."/>
            <person name="Grigoriev I.V."/>
        </authorList>
    </citation>
    <scope>NUCLEOTIDE SEQUENCE [LARGE SCALE GENOMIC DNA]</scope>
    <source>
        <strain evidence="3 4">NRRL Y-17943</strain>
    </source>
</reference>
<dbReference type="PANTHER" id="PTHR43377">
    <property type="entry name" value="BILIVERDIN REDUCTASE A"/>
    <property type="match status" value="1"/>
</dbReference>
<dbReference type="InterPro" id="IPR004104">
    <property type="entry name" value="Gfo/Idh/MocA-like_OxRdtase_C"/>
</dbReference>
<gene>
    <name evidence="3" type="ORF">BD324DRAFT_579785</name>
</gene>
<dbReference type="Gene3D" id="3.40.50.720">
    <property type="entry name" value="NAD(P)-binding Rossmann-like Domain"/>
    <property type="match status" value="1"/>
</dbReference>
<dbReference type="OrthoDB" id="64915at2759"/>
<protein>
    <submittedName>
        <fullName evidence="3">Putative NAD-binding Rossmann fold oxidoreductase</fullName>
    </submittedName>
</protein>
<dbReference type="InterPro" id="IPR051450">
    <property type="entry name" value="Gfo/Idh/MocA_Oxidoreductases"/>
</dbReference>
<dbReference type="Proteomes" id="UP000193218">
    <property type="component" value="Unassembled WGS sequence"/>
</dbReference>
<dbReference type="InParanoid" id="A0A1Y1UH68"/>
<name>A0A1Y1UH68_9TREE</name>
<feature type="domain" description="Gfo/Idh/MocA-like oxidoreductase N-terminal" evidence="1">
    <location>
        <begin position="27"/>
        <end position="148"/>
    </location>
</feature>
<proteinExistence type="predicted"/>
<sequence length="448" mass="49158">MKGRPTLAGGGSVAKVVETEDHKQVTMIIVGAGQRGQTYARYALEHPTLSKVVGVAEPRPHRRNLMKKTYNLPDDMVVADWEELLAKGRVADAVVIGTLDQMHAPQVAAFSKLGYDILCEKPMAVSIADCVKMTKEVKDAGSIFGVGHVLRYSPFNQAVKKIIDSGALGDIVNIQHIEPVGDEHFAHSFVRGNWHKESDTSFALMTKCCHDIDIVSFYLSGLVPKRVSSFGSLFQFNKAKKPKEAGNARRCLDCAYEPKCTWSAKKIYLQPLTTDDQHWAKLFVDADVLDIENVTDALNKTNYGSCVYETDNDVVDHQVVNVEYDGGVTANITMSAFTEAECERSTRIHGTKGELIGDMTSFTVFDFLTRTKTVHNPPLQGGYHGGGDIGLSKAFVEAVARKDQSKLGVTPDEVLNSHLLVFAGETARKQGTVVNFEEFKKEALASKA</sequence>
<dbReference type="InterPro" id="IPR000683">
    <property type="entry name" value="Gfo/Idh/MocA-like_OxRdtase_N"/>
</dbReference>
<dbReference type="AlphaFoldDB" id="A0A1Y1UH68"/>
<dbReference type="STRING" id="4999.A0A1Y1UH68"/>
<dbReference type="GO" id="GO:0000166">
    <property type="term" value="F:nucleotide binding"/>
    <property type="evidence" value="ECO:0007669"/>
    <property type="project" value="InterPro"/>
</dbReference>
<dbReference type="InterPro" id="IPR036291">
    <property type="entry name" value="NAD(P)-bd_dom_sf"/>
</dbReference>
<dbReference type="SUPFAM" id="SSF51735">
    <property type="entry name" value="NAD(P)-binding Rossmann-fold domains"/>
    <property type="match status" value="1"/>
</dbReference>
<dbReference type="SUPFAM" id="SSF55347">
    <property type="entry name" value="Glyceraldehyde-3-phosphate dehydrogenase-like, C-terminal domain"/>
    <property type="match status" value="1"/>
</dbReference>